<evidence type="ECO:0000313" key="8">
    <source>
        <dbReference type="EMBL" id="KAL3801439.1"/>
    </source>
</evidence>
<evidence type="ECO:0000313" key="9">
    <source>
        <dbReference type="Proteomes" id="UP001530400"/>
    </source>
</evidence>
<feature type="compositionally biased region" description="Polar residues" evidence="6">
    <location>
        <begin position="107"/>
        <end position="116"/>
    </location>
</feature>
<keyword evidence="9" id="KW-1185">Reference proteome</keyword>
<evidence type="ECO:0000256" key="1">
    <source>
        <dbReference type="ARBA" id="ARBA00022723"/>
    </source>
</evidence>
<feature type="zinc finger region" description="C3H1-type" evidence="5">
    <location>
        <begin position="174"/>
        <end position="201"/>
    </location>
</feature>
<evidence type="ECO:0000256" key="3">
    <source>
        <dbReference type="ARBA" id="ARBA00022771"/>
    </source>
</evidence>
<comment type="caution">
    <text evidence="8">The sequence shown here is derived from an EMBL/GenBank/DDBJ whole genome shotgun (WGS) entry which is preliminary data.</text>
</comment>
<dbReference type="Pfam" id="PF00642">
    <property type="entry name" value="zf-CCCH"/>
    <property type="match status" value="1"/>
</dbReference>
<dbReference type="Proteomes" id="UP001530400">
    <property type="component" value="Unassembled WGS sequence"/>
</dbReference>
<dbReference type="InterPro" id="IPR036855">
    <property type="entry name" value="Znf_CCCH_sf"/>
</dbReference>
<keyword evidence="4 5" id="KW-0862">Zinc</keyword>
<dbReference type="InterPro" id="IPR045877">
    <property type="entry name" value="ZFP36-like"/>
</dbReference>
<dbReference type="GO" id="GO:0008270">
    <property type="term" value="F:zinc ion binding"/>
    <property type="evidence" value="ECO:0007669"/>
    <property type="project" value="UniProtKB-KW"/>
</dbReference>
<dbReference type="EMBL" id="JALLPJ020000133">
    <property type="protein sequence ID" value="KAL3801439.1"/>
    <property type="molecule type" value="Genomic_DNA"/>
</dbReference>
<feature type="domain" description="C3H1-type" evidence="7">
    <location>
        <begin position="121"/>
        <end position="149"/>
    </location>
</feature>
<dbReference type="SMART" id="SM00356">
    <property type="entry name" value="ZnF_C3H1"/>
    <property type="match status" value="2"/>
</dbReference>
<evidence type="ECO:0000256" key="2">
    <source>
        <dbReference type="ARBA" id="ARBA00022737"/>
    </source>
</evidence>
<organism evidence="8 9">
    <name type="scientific">Cyclotella atomus</name>
    <dbReference type="NCBI Taxonomy" id="382360"/>
    <lineage>
        <taxon>Eukaryota</taxon>
        <taxon>Sar</taxon>
        <taxon>Stramenopiles</taxon>
        <taxon>Ochrophyta</taxon>
        <taxon>Bacillariophyta</taxon>
        <taxon>Coscinodiscophyceae</taxon>
        <taxon>Thalassiosirophycidae</taxon>
        <taxon>Stephanodiscales</taxon>
        <taxon>Stephanodiscaceae</taxon>
        <taxon>Cyclotella</taxon>
    </lineage>
</organism>
<evidence type="ECO:0000256" key="4">
    <source>
        <dbReference type="ARBA" id="ARBA00022833"/>
    </source>
</evidence>
<reference evidence="8 9" key="1">
    <citation type="submission" date="2024-10" db="EMBL/GenBank/DDBJ databases">
        <title>Updated reference genomes for cyclostephanoid diatoms.</title>
        <authorList>
            <person name="Roberts W.R."/>
            <person name="Alverson A.J."/>
        </authorList>
    </citation>
    <scope>NUCLEOTIDE SEQUENCE [LARGE SCALE GENOMIC DNA]</scope>
    <source>
        <strain evidence="8 9">AJA010-31</strain>
    </source>
</reference>
<evidence type="ECO:0000259" key="7">
    <source>
        <dbReference type="PROSITE" id="PS50103"/>
    </source>
</evidence>
<accession>A0ABD3QMM5</accession>
<keyword evidence="1 5" id="KW-0479">Metal-binding</keyword>
<dbReference type="Gene3D" id="4.10.1000.10">
    <property type="entry name" value="Zinc finger, CCCH-type"/>
    <property type="match status" value="1"/>
</dbReference>
<name>A0ABD3QMM5_9STRA</name>
<feature type="domain" description="C3H1-type" evidence="7">
    <location>
        <begin position="174"/>
        <end position="201"/>
    </location>
</feature>
<feature type="region of interest" description="Disordered" evidence="6">
    <location>
        <begin position="1"/>
        <end position="20"/>
    </location>
</feature>
<keyword evidence="3 5" id="KW-0863">Zinc-finger</keyword>
<protein>
    <recommendedName>
        <fullName evidence="7">C3H1-type domain-containing protein</fullName>
    </recommendedName>
</protein>
<dbReference type="AlphaFoldDB" id="A0ABD3QMM5"/>
<evidence type="ECO:0000256" key="6">
    <source>
        <dbReference type="SAM" id="MobiDB-lite"/>
    </source>
</evidence>
<keyword evidence="2" id="KW-0677">Repeat</keyword>
<feature type="region of interest" description="Disordered" evidence="6">
    <location>
        <begin position="97"/>
        <end position="120"/>
    </location>
</feature>
<dbReference type="PANTHER" id="PTHR12547:SF18">
    <property type="entry name" value="PROTEIN TIS11"/>
    <property type="match status" value="1"/>
</dbReference>
<evidence type="ECO:0000256" key="5">
    <source>
        <dbReference type="PROSITE-ProRule" id="PRU00723"/>
    </source>
</evidence>
<proteinExistence type="predicted"/>
<dbReference type="SUPFAM" id="SSF90229">
    <property type="entry name" value="CCCH zinc finger"/>
    <property type="match status" value="2"/>
</dbReference>
<sequence>MYHPRSINAVQGRSDQRPLIPTLNDESRRVSTFISEPMATVLHCKSSISPFVKIVLQQSTGYKLPRAAPMMCVPITEKSRAAPQCRQSPATVINEPCESPRAVYEQPPNSGSPRSGDSNRKLKTEMCKNMLSHGYCCWGNQCLFAHSEDERMKFTSVEEMYTYGLVSKADVGVYLSRVCSFWVQTGSCPYNTRCKSLHDPRLLTPTVTPSWLEHYTKYNKKDPTLILDRLHHVRMNGVIQVNPLVEPWTWNECRPAADEGNVEQSDEDYFWNDTYRMVCNWDVPIFSAEETTPSKQSGVMSYSNMVSRNYQKISDLQKLCIVVAMRKPSKISTDTGAHNASSDFTYEPTHCLNGQPCMILQNRFYRLLDYKEKVHVSSIEDVVEEISMQEYNCLADNLTVKAYEVVMDSKGKRSANLSIFFDVDVSSCSNNKAKRVSKKGEEHWQLEDKTLFCIPKNDAFLSSLPQTKPYVMMQPVDDKQEGHDLIDGILQHRIGTLLAEEDCTYDECNKKTLDEKEAELKSILRCMMDTLKREYWPVTSNMDHIKKSTEERNHTEYHPSDVEDARNACKLWDCFVHNLNAKDDEVEPSSSRLSVFKSFTSKQDTITNLPHLMNKKPTQLPTQTSDLHVSETTWKELLEGQPGSWAAAKYTHDVKKAQQMYKAS</sequence>
<gene>
    <name evidence="8" type="ORF">ACHAWO_007482</name>
</gene>
<dbReference type="InterPro" id="IPR000571">
    <property type="entry name" value="Znf_CCCH"/>
</dbReference>
<dbReference type="PROSITE" id="PS50103">
    <property type="entry name" value="ZF_C3H1"/>
    <property type="match status" value="2"/>
</dbReference>
<dbReference type="PANTHER" id="PTHR12547">
    <property type="entry name" value="CCCH ZINC FINGER/TIS11-RELATED"/>
    <property type="match status" value="1"/>
</dbReference>
<feature type="zinc finger region" description="C3H1-type" evidence="5">
    <location>
        <begin position="121"/>
        <end position="149"/>
    </location>
</feature>